<evidence type="ECO:0000256" key="3">
    <source>
        <dbReference type="ARBA" id="ARBA00011925"/>
    </source>
</evidence>
<name>A0A9W8DYA2_9FUNG</name>
<dbReference type="GO" id="GO:0035242">
    <property type="term" value="F:protein-arginine omega-N asymmetric methyltransferase activity"/>
    <property type="evidence" value="ECO:0007669"/>
    <property type="project" value="UniProtKB-EC"/>
</dbReference>
<evidence type="ECO:0000256" key="8">
    <source>
        <dbReference type="ARBA" id="ARBA00022853"/>
    </source>
</evidence>
<dbReference type="PANTHER" id="PTHR11006:SF10">
    <property type="entry name" value="HISTONE-ARGININE METHYLTRANSFERASE CARMER-RELATED"/>
    <property type="match status" value="1"/>
</dbReference>
<dbReference type="Gene3D" id="2.70.160.11">
    <property type="entry name" value="Hnrnp arginine n-methyltransferase1"/>
    <property type="match status" value="1"/>
</dbReference>
<evidence type="ECO:0000256" key="4">
    <source>
        <dbReference type="ARBA" id="ARBA00022490"/>
    </source>
</evidence>
<dbReference type="InterPro" id="IPR055135">
    <property type="entry name" value="PRMT_dom"/>
</dbReference>
<dbReference type="InterPro" id="IPR025799">
    <property type="entry name" value="Arg_MeTrfase"/>
</dbReference>
<dbReference type="AlphaFoldDB" id="A0A9W8DYA2"/>
<evidence type="ECO:0000256" key="6">
    <source>
        <dbReference type="ARBA" id="ARBA00022679"/>
    </source>
</evidence>
<evidence type="ECO:0000256" key="2">
    <source>
        <dbReference type="ARBA" id="ARBA00004496"/>
    </source>
</evidence>
<dbReference type="GO" id="GO:0032259">
    <property type="term" value="P:methylation"/>
    <property type="evidence" value="ECO:0007669"/>
    <property type="project" value="UniProtKB-KW"/>
</dbReference>
<protein>
    <recommendedName>
        <fullName evidence="3">type I protein arginine methyltransferase</fullName>
        <ecNumber evidence="3">2.1.1.319</ecNumber>
    </recommendedName>
</protein>
<dbReference type="InterPro" id="IPR029063">
    <property type="entry name" value="SAM-dependent_MTases_sf"/>
</dbReference>
<keyword evidence="17" id="KW-1185">Reference proteome</keyword>
<dbReference type="SUPFAM" id="SSF53335">
    <property type="entry name" value="S-adenosyl-L-methionine-dependent methyltransferases"/>
    <property type="match status" value="1"/>
</dbReference>
<evidence type="ECO:0000256" key="14">
    <source>
        <dbReference type="SAM" id="MobiDB-lite"/>
    </source>
</evidence>
<dbReference type="CDD" id="cd02440">
    <property type="entry name" value="AdoMet_MTases"/>
    <property type="match status" value="1"/>
</dbReference>
<evidence type="ECO:0000313" key="17">
    <source>
        <dbReference type="Proteomes" id="UP001150569"/>
    </source>
</evidence>
<keyword evidence="8" id="KW-0156">Chromatin regulator</keyword>
<feature type="region of interest" description="Disordered" evidence="14">
    <location>
        <begin position="1"/>
        <end position="24"/>
    </location>
</feature>
<dbReference type="Pfam" id="PF22528">
    <property type="entry name" value="PRMT_C"/>
    <property type="match status" value="1"/>
</dbReference>
<keyword evidence="11" id="KW-0539">Nucleus</keyword>
<feature type="domain" description="Protein arginine N-methyltransferase" evidence="15">
    <location>
        <begin position="179"/>
        <end position="349"/>
    </location>
</feature>
<evidence type="ECO:0000256" key="10">
    <source>
        <dbReference type="ARBA" id="ARBA00023163"/>
    </source>
</evidence>
<proteinExistence type="predicted"/>
<dbReference type="Proteomes" id="UP001150569">
    <property type="component" value="Unassembled WGS sequence"/>
</dbReference>
<keyword evidence="5 13" id="KW-0489">Methyltransferase</keyword>
<evidence type="ECO:0000256" key="12">
    <source>
        <dbReference type="ARBA" id="ARBA00049086"/>
    </source>
</evidence>
<evidence type="ECO:0000256" key="9">
    <source>
        <dbReference type="ARBA" id="ARBA00023015"/>
    </source>
</evidence>
<sequence>MTLPPTSPAPAEAGRTGDEDNDDVRDPAYFQYYGKMQHQDTVRTATYQSAILQNGPTVFKDKLVLDVGAGSGILSYFAVQAGAAKVYAVEASEMAHNIQALLRAADPRRAVPHNMWLHNKIEVINAKMESPKIQIPQVDVIISEPIGVLLVHERMLESFIYARDKFLKPGGAILPSMGTIHLAPFTDPLLYNETMAKVRFWEQTSFYGVDVTPLYAAALDEYFRMPVVGYFDPRSLVAAPDAAGYPVDFATVTMEALQEFSVPFNWTCRYTGLVHGVAGWFDLDFQPPVALARSAPVTMSTGPQAARTHWQQVRLLLQEPLAANARQVIQGTLHCKVNDKRSYDLTAELHLLPMGTSKVAAATDRLPAGTITRQATWLLHEQTYNHSTYPNLVDDQGFFPELSNLYAPDMTQVGNAASLLPPVYSTNDYVEATGDAAAIEVSLQTPVITSPDHSQDSQAMAEDTSFSAV</sequence>
<reference evidence="16" key="1">
    <citation type="submission" date="2022-07" db="EMBL/GenBank/DDBJ databases">
        <title>Phylogenomic reconstructions and comparative analyses of Kickxellomycotina fungi.</title>
        <authorList>
            <person name="Reynolds N.K."/>
            <person name="Stajich J.E."/>
            <person name="Barry K."/>
            <person name="Grigoriev I.V."/>
            <person name="Crous P."/>
            <person name="Smith M.E."/>
        </authorList>
    </citation>
    <scope>NUCLEOTIDE SEQUENCE</scope>
    <source>
        <strain evidence="16">RSA 861</strain>
    </source>
</reference>
<keyword evidence="6 13" id="KW-0808">Transferase</keyword>
<keyword evidence="4" id="KW-0963">Cytoplasm</keyword>
<accession>A0A9W8DYA2</accession>
<dbReference type="GO" id="GO:0005737">
    <property type="term" value="C:cytoplasm"/>
    <property type="evidence" value="ECO:0007669"/>
    <property type="project" value="UniProtKB-SubCell"/>
</dbReference>
<organism evidence="16 17">
    <name type="scientific">Tieghemiomyces parasiticus</name>
    <dbReference type="NCBI Taxonomy" id="78921"/>
    <lineage>
        <taxon>Eukaryota</taxon>
        <taxon>Fungi</taxon>
        <taxon>Fungi incertae sedis</taxon>
        <taxon>Zoopagomycota</taxon>
        <taxon>Kickxellomycotina</taxon>
        <taxon>Dimargaritomycetes</taxon>
        <taxon>Dimargaritales</taxon>
        <taxon>Dimargaritaceae</taxon>
        <taxon>Tieghemiomyces</taxon>
    </lineage>
</organism>
<dbReference type="EMBL" id="JANBPT010000287">
    <property type="protein sequence ID" value="KAJ1924196.1"/>
    <property type="molecule type" value="Genomic_DNA"/>
</dbReference>
<dbReference type="Pfam" id="PF06325">
    <property type="entry name" value="PrmA"/>
    <property type="match status" value="1"/>
</dbReference>
<gene>
    <name evidence="16" type="ORF">IWQ60_005366</name>
</gene>
<evidence type="ECO:0000313" key="16">
    <source>
        <dbReference type="EMBL" id="KAJ1924196.1"/>
    </source>
</evidence>
<evidence type="ECO:0000256" key="5">
    <source>
        <dbReference type="ARBA" id="ARBA00022603"/>
    </source>
</evidence>
<evidence type="ECO:0000256" key="13">
    <source>
        <dbReference type="PROSITE-ProRule" id="PRU01015"/>
    </source>
</evidence>
<comment type="caution">
    <text evidence="16">The sequence shown here is derived from an EMBL/GenBank/DDBJ whole genome shotgun (WGS) entry which is preliminary data.</text>
</comment>
<dbReference type="GO" id="GO:0005634">
    <property type="term" value="C:nucleus"/>
    <property type="evidence" value="ECO:0007669"/>
    <property type="project" value="UniProtKB-SubCell"/>
</dbReference>
<dbReference type="Gene3D" id="3.40.50.150">
    <property type="entry name" value="Vaccinia Virus protein VP39"/>
    <property type="match status" value="1"/>
</dbReference>
<dbReference type="EC" id="2.1.1.319" evidence="3"/>
<dbReference type="PROSITE" id="PS51678">
    <property type="entry name" value="SAM_MT_PRMT"/>
    <property type="match status" value="1"/>
</dbReference>
<dbReference type="PANTHER" id="PTHR11006">
    <property type="entry name" value="PROTEIN ARGININE N-METHYLTRANSFERASE"/>
    <property type="match status" value="1"/>
</dbReference>
<comment type="catalytic activity">
    <reaction evidence="12">
        <text>L-arginyl-[protein] + 2 S-adenosyl-L-methionine = N(omega),N(omega)-dimethyl-L-arginyl-[protein] + 2 S-adenosyl-L-homocysteine + 2 H(+)</text>
        <dbReference type="Rhea" id="RHEA:48096"/>
        <dbReference type="Rhea" id="RHEA-COMP:10532"/>
        <dbReference type="Rhea" id="RHEA-COMP:11991"/>
        <dbReference type="ChEBI" id="CHEBI:15378"/>
        <dbReference type="ChEBI" id="CHEBI:29965"/>
        <dbReference type="ChEBI" id="CHEBI:57856"/>
        <dbReference type="ChEBI" id="CHEBI:59789"/>
        <dbReference type="ChEBI" id="CHEBI:61897"/>
        <dbReference type="EC" id="2.1.1.319"/>
    </reaction>
</comment>
<keyword evidence="10" id="KW-0804">Transcription</keyword>
<keyword evidence="9" id="KW-0805">Transcription regulation</keyword>
<evidence type="ECO:0000256" key="11">
    <source>
        <dbReference type="ARBA" id="ARBA00023242"/>
    </source>
</evidence>
<dbReference type="OrthoDB" id="7848332at2759"/>
<keyword evidence="7 13" id="KW-0949">S-adenosyl-L-methionine</keyword>
<feature type="region of interest" description="Disordered" evidence="14">
    <location>
        <begin position="448"/>
        <end position="469"/>
    </location>
</feature>
<dbReference type="GO" id="GO:0070611">
    <property type="term" value="F:histone H3R2 methyltransferase activity"/>
    <property type="evidence" value="ECO:0007669"/>
    <property type="project" value="TreeGrafter"/>
</dbReference>
<evidence type="ECO:0000256" key="1">
    <source>
        <dbReference type="ARBA" id="ARBA00004123"/>
    </source>
</evidence>
<comment type="subcellular location">
    <subcellularLocation>
        <location evidence="2">Cytoplasm</location>
    </subcellularLocation>
    <subcellularLocation>
        <location evidence="1">Nucleus</location>
    </subcellularLocation>
</comment>
<evidence type="ECO:0000259" key="15">
    <source>
        <dbReference type="Pfam" id="PF22528"/>
    </source>
</evidence>
<evidence type="ECO:0000256" key="7">
    <source>
        <dbReference type="ARBA" id="ARBA00022691"/>
    </source>
</evidence>